<sequence>MLWSDLPGWANEDHAAAWAVFATTADLIGLSGSDLAELQPRARFETLFEPVEIVPPGTAHFTAYYEPELLAARACSDRFPAPLHRPPPDFQPGHLWHGRAEISRGNLLTGHEIAFVESAIEAFLAQVQGSVRLRFEGGSTLRLGFAGKNGHPYRSIGAELIRRGIVSDPAQMTPEVIRRWCAENPEAVADLLETNPSYVFFRPLDLPEGSGPLGATGRPVTAERSLAVDPEVIALGTPVWIDCPGLGTRLLVAQDIGSAIKGPGRGDIFLGSGPGAGARAGAVNTRGRMVMLRRRS</sequence>
<protein>
    <recommendedName>
        <fullName evidence="2">peptidoglycan lytic exotransglycosylase</fullName>
        <ecNumber evidence="2">4.2.2.n1</ecNumber>
    </recommendedName>
    <alternativeName>
        <fullName evidence="5">Murein hydrolase A</fullName>
    </alternativeName>
</protein>
<keyword evidence="8" id="KW-1185">Reference proteome</keyword>
<dbReference type="SMART" id="SM00925">
    <property type="entry name" value="MltA"/>
    <property type="match status" value="1"/>
</dbReference>
<dbReference type="Pfam" id="PF06725">
    <property type="entry name" value="3D"/>
    <property type="match status" value="1"/>
</dbReference>
<dbReference type="GO" id="GO:0071555">
    <property type="term" value="P:cell wall organization"/>
    <property type="evidence" value="ECO:0007669"/>
    <property type="project" value="UniProtKB-KW"/>
</dbReference>
<evidence type="ECO:0000256" key="2">
    <source>
        <dbReference type="ARBA" id="ARBA00012587"/>
    </source>
</evidence>
<dbReference type="RefSeq" id="WP_110804505.1">
    <property type="nucleotide sequence ID" value="NZ_QJTK01000002.1"/>
</dbReference>
<dbReference type="Proteomes" id="UP000247727">
    <property type="component" value="Unassembled WGS sequence"/>
</dbReference>
<dbReference type="EC" id="4.2.2.n1" evidence="2"/>
<dbReference type="GO" id="GO:0008933">
    <property type="term" value="F:peptidoglycan lytic transglycosylase activity"/>
    <property type="evidence" value="ECO:0007669"/>
    <property type="project" value="TreeGrafter"/>
</dbReference>
<name>A0A318U1S3_9RHOB</name>
<dbReference type="Pfam" id="PF03562">
    <property type="entry name" value="MltA"/>
    <property type="match status" value="1"/>
</dbReference>
<dbReference type="AlphaFoldDB" id="A0A318U1S3"/>
<dbReference type="EMBL" id="QJTK01000002">
    <property type="protein sequence ID" value="PYF11912.1"/>
    <property type="molecule type" value="Genomic_DNA"/>
</dbReference>
<dbReference type="Gene3D" id="2.40.240.50">
    <property type="entry name" value="Barwin-like endoglucanases"/>
    <property type="match status" value="1"/>
</dbReference>
<evidence type="ECO:0000256" key="5">
    <source>
        <dbReference type="ARBA" id="ARBA00030918"/>
    </source>
</evidence>
<dbReference type="CDD" id="cd14485">
    <property type="entry name" value="mltA_like_LT_A"/>
    <property type="match status" value="1"/>
</dbReference>
<dbReference type="GO" id="GO:0009254">
    <property type="term" value="P:peptidoglycan turnover"/>
    <property type="evidence" value="ECO:0007669"/>
    <property type="project" value="InterPro"/>
</dbReference>
<dbReference type="PANTHER" id="PTHR30124">
    <property type="entry name" value="MEMBRANE-BOUND LYTIC MUREIN TRANSGLYCOSYLASE A"/>
    <property type="match status" value="1"/>
</dbReference>
<dbReference type="Gene3D" id="2.40.40.10">
    <property type="entry name" value="RlpA-like domain"/>
    <property type="match status" value="2"/>
</dbReference>
<keyword evidence="4" id="KW-0961">Cell wall biogenesis/degradation</keyword>
<accession>A0A318U1S3</accession>
<organism evidence="7 8">
    <name type="scientific">Rhodobacter viridis</name>
    <dbReference type="NCBI Taxonomy" id="1054202"/>
    <lineage>
        <taxon>Bacteria</taxon>
        <taxon>Pseudomonadati</taxon>
        <taxon>Pseudomonadota</taxon>
        <taxon>Alphaproteobacteria</taxon>
        <taxon>Rhodobacterales</taxon>
        <taxon>Rhodobacter group</taxon>
        <taxon>Rhodobacter</taxon>
    </lineage>
</organism>
<dbReference type="OrthoDB" id="9783686at2"/>
<keyword evidence="3" id="KW-0456">Lyase</keyword>
<comment type="caution">
    <text evidence="7">The sequence shown here is derived from an EMBL/GenBank/DDBJ whole genome shotgun (WGS) entry which is preliminary data.</text>
</comment>
<evidence type="ECO:0000256" key="4">
    <source>
        <dbReference type="ARBA" id="ARBA00023316"/>
    </source>
</evidence>
<evidence type="ECO:0000256" key="3">
    <source>
        <dbReference type="ARBA" id="ARBA00023239"/>
    </source>
</evidence>
<evidence type="ECO:0000313" key="8">
    <source>
        <dbReference type="Proteomes" id="UP000247727"/>
    </source>
</evidence>
<comment type="catalytic activity">
    <reaction evidence="1">
        <text>Exolytic cleavage of the (1-&gt;4)-beta-glycosidic linkage between N-acetylmuramic acid (MurNAc) and N-acetylglucosamine (GlcNAc) residues in peptidoglycan, from either the reducing or the non-reducing ends of the peptidoglycan chains, with concomitant formation of a 1,6-anhydrobond in the MurNAc residue.</text>
        <dbReference type="EC" id="4.2.2.n1"/>
    </reaction>
</comment>
<evidence type="ECO:0000313" key="7">
    <source>
        <dbReference type="EMBL" id="PYF11912.1"/>
    </source>
</evidence>
<dbReference type="SUPFAM" id="SSF50685">
    <property type="entry name" value="Barwin-like endoglucanases"/>
    <property type="match status" value="1"/>
</dbReference>
<dbReference type="PANTHER" id="PTHR30124:SF0">
    <property type="entry name" value="MEMBRANE-BOUND LYTIC MUREIN TRANSGLYCOSYLASE A"/>
    <property type="match status" value="1"/>
</dbReference>
<feature type="domain" description="Lytic transglycosylase MltA" evidence="6">
    <location>
        <begin position="68"/>
        <end position="202"/>
    </location>
</feature>
<dbReference type="GO" id="GO:0009253">
    <property type="term" value="P:peptidoglycan catabolic process"/>
    <property type="evidence" value="ECO:0007669"/>
    <property type="project" value="TreeGrafter"/>
</dbReference>
<evidence type="ECO:0000259" key="6">
    <source>
        <dbReference type="SMART" id="SM00925"/>
    </source>
</evidence>
<dbReference type="InterPro" id="IPR026044">
    <property type="entry name" value="MltA"/>
</dbReference>
<evidence type="ECO:0000256" key="1">
    <source>
        <dbReference type="ARBA" id="ARBA00001420"/>
    </source>
</evidence>
<dbReference type="GO" id="GO:0004553">
    <property type="term" value="F:hydrolase activity, hydrolyzing O-glycosyl compounds"/>
    <property type="evidence" value="ECO:0007669"/>
    <property type="project" value="InterPro"/>
</dbReference>
<dbReference type="InterPro" id="IPR005300">
    <property type="entry name" value="MltA_B"/>
</dbReference>
<proteinExistence type="predicted"/>
<dbReference type="InterPro" id="IPR010611">
    <property type="entry name" value="3D_dom"/>
</dbReference>
<dbReference type="InterPro" id="IPR036908">
    <property type="entry name" value="RlpA-like_sf"/>
</dbReference>
<dbReference type="GO" id="GO:0019867">
    <property type="term" value="C:outer membrane"/>
    <property type="evidence" value="ECO:0007669"/>
    <property type="project" value="InterPro"/>
</dbReference>
<dbReference type="CDD" id="cd14668">
    <property type="entry name" value="mlta_B"/>
    <property type="match status" value="1"/>
</dbReference>
<gene>
    <name evidence="7" type="ORF">C8J30_102226</name>
</gene>
<reference evidence="7 8" key="1">
    <citation type="submission" date="2018-06" db="EMBL/GenBank/DDBJ databases">
        <title>Genomic Encyclopedia of Type Strains, Phase III (KMG-III): the genomes of soil and plant-associated and newly described type strains.</title>
        <authorList>
            <person name="Whitman W."/>
        </authorList>
    </citation>
    <scope>NUCLEOTIDE SEQUENCE [LARGE SCALE GENOMIC DNA]</scope>
    <source>
        <strain evidence="7 8">JA737</strain>
    </source>
</reference>